<feature type="domain" description="Autotransporter" evidence="3">
    <location>
        <begin position="721"/>
        <end position="985"/>
    </location>
</feature>
<dbReference type="SUPFAM" id="SSF103515">
    <property type="entry name" value="Autotransporter"/>
    <property type="match status" value="1"/>
</dbReference>
<name>A0ABD7ZHB0_HAEPA</name>
<gene>
    <name evidence="4" type="ORF">RDV53_03105</name>
</gene>
<evidence type="ECO:0000259" key="3">
    <source>
        <dbReference type="PROSITE" id="PS51208"/>
    </source>
</evidence>
<dbReference type="InterPro" id="IPR036709">
    <property type="entry name" value="Autotransporte_beta_dom_sf"/>
</dbReference>
<dbReference type="InterPro" id="IPR005546">
    <property type="entry name" value="Autotransporte_beta"/>
</dbReference>
<dbReference type="EMBL" id="CP133470">
    <property type="protein sequence ID" value="WMS24356.1"/>
    <property type="molecule type" value="Genomic_DNA"/>
</dbReference>
<dbReference type="AlphaFoldDB" id="A0ABD7ZHB0"/>
<dbReference type="GeneID" id="93298494"/>
<dbReference type="Gene3D" id="2.40.128.130">
    <property type="entry name" value="Autotransporter beta-domain"/>
    <property type="match status" value="1"/>
</dbReference>
<proteinExistence type="predicted"/>
<feature type="region of interest" description="Disordered" evidence="1">
    <location>
        <begin position="564"/>
        <end position="603"/>
    </location>
</feature>
<dbReference type="Proteomes" id="UP001242781">
    <property type="component" value="Chromosome"/>
</dbReference>
<reference evidence="4 5" key="1">
    <citation type="submission" date="2023-08" db="EMBL/GenBank/DDBJ databases">
        <title>Haemophilus_parainfluenzae_DSM 8978_complete_genome_hifiasm_Zymo_Research_D6332.</title>
        <authorList>
            <person name="Damerum A."/>
        </authorList>
    </citation>
    <scope>NUCLEOTIDE SEQUENCE [LARGE SCALE GENOMIC DNA]</scope>
    <source>
        <strain evidence="4 5">DSM 8978</strain>
    </source>
</reference>
<feature type="chain" id="PRO_5044830337" evidence="2">
    <location>
        <begin position="37"/>
        <end position="985"/>
    </location>
</feature>
<dbReference type="RefSeq" id="WP_005694766.1">
    <property type="nucleotide sequence ID" value="NZ_AFQS01000001.1"/>
</dbReference>
<keyword evidence="2" id="KW-0732">Signal</keyword>
<dbReference type="Pfam" id="PF03797">
    <property type="entry name" value="Autotransporter"/>
    <property type="match status" value="1"/>
</dbReference>
<evidence type="ECO:0000313" key="5">
    <source>
        <dbReference type="Proteomes" id="UP001242781"/>
    </source>
</evidence>
<sequence length="985" mass="102770">MHIRNPNASFCESAFKIKLTGLACILMGVFSTSAQASDLYGCQNTSLVKAENSNGCSVSVGLNQKNDGYVFGGLADNGTANNNRVNIAHGANITSTVNGGFTTKKEANHNEVVIGNNVQIGTGRDGGYVKGGTSIESTSDFNAVRIGTNVTVAGSVIGGDGGSYNKSVANNVSASSNSVHIGDLSYITSSVSGGSGGKTSSFNEVVIGNGVRVGSEVSITSSGGIVEGGSASVKSDFMSQEANSNVVHIGDDAQIGMISGGVANAVFSKNNVANDNRVTIGNRSHTLLVSGAEGWESSTVTNNSVTIGTDAVAGEIYGARSSSGNVSKNTVQVGKNLVANFVTGGDAYSAVAGEGNAHNNTVVLGENAKVAGNIIGGSALTKANNNTVVLHKGFHIGGVGGGSAQNESSNNTVTLFAGTVDNNIAGGTSFHSKGNVLNLGTAKEGIEMNKLKAEEVLNFDTINFYLPDNVRHNDTVLNLSTSYLQLGNTTMNAYVPGNANLHSGDVVHLIKANDGLFWSGKGNVYQGITLAHDLASIALTADNKNLDLTFKRSNQQKITPVTDSKTKPVVNTNTTATKPAVNTNTTATKPAVNTNTTANKPVVNTNTTATKPVVNTNTTATKPVVNTNTTATKPVVNTNTTATKPAVNTNTTANKPVVNTNTTETTTKPVVNADATPVTAVNPKTKSLVQGRLVAPALVNNGASYLAGGLNSLYQDANLSQVGANESGFVQAGTADRDITTGSYVNLKGLTLDAGYAWNKPSVSGNWLYGVAAEYGYSHYTAHLDDGTKGKGKAWNLGANVFSNYLWNNGLYAQVSLRAGRVWNDYRSDDFVHANGTGVRYKSNANYLASHVGFGKVWQLGENNSLDTYVKYFYSHTSGDEAHLSSGETYHFSSVRSKRGRVGVQYSHNLSNLGMHFGVAYEREWNGDVRAQYQGYALPTPTMKGGTTIAEAGVDYKLAGKQFNTTLQGYAGRQKGLGIRFGMTF</sequence>
<evidence type="ECO:0000313" key="4">
    <source>
        <dbReference type="EMBL" id="WMS24356.1"/>
    </source>
</evidence>
<organism evidence="4 5">
    <name type="scientific">Haemophilus parainfluenzae ATCC 33392</name>
    <dbReference type="NCBI Taxonomy" id="888828"/>
    <lineage>
        <taxon>Bacteria</taxon>
        <taxon>Pseudomonadati</taxon>
        <taxon>Pseudomonadota</taxon>
        <taxon>Gammaproteobacteria</taxon>
        <taxon>Pasteurellales</taxon>
        <taxon>Pasteurellaceae</taxon>
        <taxon>Haemophilus</taxon>
    </lineage>
</organism>
<feature type="compositionally biased region" description="Polar residues" evidence="1">
    <location>
        <begin position="641"/>
        <end position="653"/>
    </location>
</feature>
<dbReference type="PROSITE" id="PS51208">
    <property type="entry name" value="AUTOTRANSPORTER"/>
    <property type="match status" value="1"/>
</dbReference>
<feature type="signal peptide" evidence="2">
    <location>
        <begin position="1"/>
        <end position="36"/>
    </location>
</feature>
<feature type="region of interest" description="Disordered" evidence="1">
    <location>
        <begin position="641"/>
        <end position="661"/>
    </location>
</feature>
<evidence type="ECO:0000256" key="2">
    <source>
        <dbReference type="SAM" id="SignalP"/>
    </source>
</evidence>
<evidence type="ECO:0000256" key="1">
    <source>
        <dbReference type="SAM" id="MobiDB-lite"/>
    </source>
</evidence>
<protein>
    <submittedName>
        <fullName evidence="4">Autotransporter domain-containing protein</fullName>
    </submittedName>
</protein>
<accession>A0ABD7ZHB0</accession>